<reference evidence="1 3" key="1">
    <citation type="submission" date="2018-09" db="EMBL/GenBank/DDBJ databases">
        <title>Murine metabolic-syndrome-specific gut microbial biobank.</title>
        <authorList>
            <person name="Liu C."/>
        </authorList>
    </citation>
    <scope>NUCLEOTIDE SEQUENCE [LARGE SCALE GENOMIC DNA]</scope>
    <source>
        <strain evidence="1 3">8-P5</strain>
    </source>
</reference>
<evidence type="ECO:0000313" key="4">
    <source>
        <dbReference type="Proteomes" id="UP000310032"/>
    </source>
</evidence>
<dbReference type="EMBL" id="RAYI01000006">
    <property type="protein sequence ID" value="RLT74586.1"/>
    <property type="molecule type" value="Genomic_DNA"/>
</dbReference>
<dbReference type="AlphaFoldDB" id="A0A3L7ZS09"/>
<evidence type="ECO:0008006" key="5">
    <source>
        <dbReference type="Google" id="ProtNLM"/>
    </source>
</evidence>
<evidence type="ECO:0000313" key="2">
    <source>
        <dbReference type="EMBL" id="TGY57773.1"/>
    </source>
</evidence>
<reference evidence="2 4" key="2">
    <citation type="submission" date="2019-04" db="EMBL/GenBank/DDBJ databases">
        <title>Microbes associate with the intestines of laboratory mice.</title>
        <authorList>
            <person name="Navarre W."/>
            <person name="Wong E."/>
            <person name="Huang K."/>
            <person name="Tropini C."/>
            <person name="Ng K."/>
            <person name="Yu B."/>
        </authorList>
    </citation>
    <scope>NUCLEOTIDE SEQUENCE [LARGE SCALE GENOMIC DNA]</scope>
    <source>
        <strain evidence="2 4">NM39_I3</strain>
    </source>
</reference>
<dbReference type="OrthoDB" id="679547at2"/>
<organism evidence="1 3">
    <name type="scientific">Parabacteroides distasonis</name>
    <dbReference type="NCBI Taxonomy" id="823"/>
    <lineage>
        <taxon>Bacteria</taxon>
        <taxon>Pseudomonadati</taxon>
        <taxon>Bacteroidota</taxon>
        <taxon>Bacteroidia</taxon>
        <taxon>Bacteroidales</taxon>
        <taxon>Tannerellaceae</taxon>
        <taxon>Parabacteroides</taxon>
    </lineage>
</organism>
<accession>A0A3L7ZS09</accession>
<name>A0A3L7ZS09_PARDI</name>
<comment type="caution">
    <text evidence="1">The sequence shown here is derived from an EMBL/GenBank/DDBJ whole genome shotgun (WGS) entry which is preliminary data.</text>
</comment>
<evidence type="ECO:0000313" key="3">
    <source>
        <dbReference type="Proteomes" id="UP000278164"/>
    </source>
</evidence>
<gene>
    <name evidence="1" type="ORF">D7V78_04240</name>
    <name evidence="2" type="ORF">E5342_09445</name>
</gene>
<dbReference type="RefSeq" id="WP_121735140.1">
    <property type="nucleotide sequence ID" value="NZ_QXXG01000012.1"/>
</dbReference>
<sequence>MKQIITLLVALLLGQEGLRAAEDFRERVYAQTDKQVYLAGELLWLKLCLTDASGVPASFSKVGYVELLDDALAVVQAKIEIRNGVGEGWLELPAVLPTGYYRLVAYTRYMRNEGEAVFFQKTIGVVNTFRKDESVPTDTLLAVASADFSGNTLQLSLDKENFSRREDGHIRLRGIPEDTHTLSVSVAGREFIPVPDDMSVTHWKAALPTLGKGRLGERFLPEYEGHLITAKLVNARTGESAEQTGVSALLGFVGDEVRVFGGQRQADASVLFYTTQIGGMRELATSTYSNTGETYRVDIQSPFAVHAAAEMPRFRLNPAWRTELTGRYVGLQATRLFTADSLGHVAPALAHFRGRPYKTYVMEEWTRFSTMGESVFEFVESVSFRSRQDGGHSLFILLADLSNQTVSLNTPLVLLDGIPIMDHELIYTYDPSLIKRLDVYRERYAFGGQVFEGILAFYTYKNDYPRLKVDTSTQLFDYEGTQSHRLFYAPAYPDEESQKSRIPDYRHTLLWLPTVETGGASELEIPFSTSDLPGEYTVTVEGLTRDGKPIRAVTRFRVAGGG</sequence>
<protein>
    <recommendedName>
        <fullName evidence="5">MG2 domain</fullName>
    </recommendedName>
</protein>
<proteinExistence type="predicted"/>
<dbReference type="EMBL" id="SRYM01000022">
    <property type="protein sequence ID" value="TGY57773.1"/>
    <property type="molecule type" value="Genomic_DNA"/>
</dbReference>
<dbReference type="Proteomes" id="UP000278164">
    <property type="component" value="Unassembled WGS sequence"/>
</dbReference>
<dbReference type="Proteomes" id="UP000310032">
    <property type="component" value="Unassembled WGS sequence"/>
</dbReference>
<evidence type="ECO:0000313" key="1">
    <source>
        <dbReference type="EMBL" id="RLT74586.1"/>
    </source>
</evidence>